<comment type="caution">
    <text evidence="1">The sequence shown here is derived from an EMBL/GenBank/DDBJ whole genome shotgun (WGS) entry which is preliminary data.</text>
</comment>
<dbReference type="PANTHER" id="PTHR39441">
    <property type="entry name" value="DUF2252 DOMAIN-CONTAINING PROTEIN"/>
    <property type="match status" value="1"/>
</dbReference>
<proteinExistence type="predicted"/>
<dbReference type="Proteomes" id="UP001597106">
    <property type="component" value="Unassembled WGS sequence"/>
</dbReference>
<gene>
    <name evidence="1" type="ORF">ACFQ1T_04335</name>
</gene>
<accession>A0ABW3GG22</accession>
<sequence length="404" mass="45031">MPILDRIQHYNAGRDPERLQMKLAAMCKDPFVFLRGTCHLFYEDWHPALAKLKSPAAWICGDLHLENFGSYKAENGLAYFDLNDFDEAALAPCLWELTRLLTSLLVAQDTLKLKPKQTTALLDIMVQNYAQALAEGKPKWVERKTARGSIRHLLSDLSKRSNQAFIASRTNAKAPDTLLIDGKRALALDKVQKQAALEKYMKAMQVQDKKEFFYPLDIARRIAGTGSLGLERYVVLVNGKGPERRALIDMKASNQSALSPYLNTAAIKLTQPDWTLESQRVATIQAGAQILPPALLKAVCVDKQSYLIKALQPSQDRVDLTQWDGKLSVLDNIFASMAALTAWAHLRNAGYLGAANREALMAFGAQVADWRGPVLTLAKQVADQTIHQWQDYVSAYQAAFKKSS</sequence>
<dbReference type="Pfam" id="PF10009">
    <property type="entry name" value="DUF2252"/>
    <property type="match status" value="1"/>
</dbReference>
<evidence type="ECO:0000313" key="2">
    <source>
        <dbReference type="Proteomes" id="UP001597106"/>
    </source>
</evidence>
<protein>
    <submittedName>
        <fullName evidence="1">DUF2252 domain-containing protein</fullName>
    </submittedName>
</protein>
<dbReference type="RefSeq" id="WP_379074237.1">
    <property type="nucleotide sequence ID" value="NZ_JBHTJW010000002.1"/>
</dbReference>
<evidence type="ECO:0000313" key="1">
    <source>
        <dbReference type="EMBL" id="MFD0929002.1"/>
    </source>
</evidence>
<organism evidence="1 2">
    <name type="scientific">Methylophilus glucosoxydans</name>
    <dbReference type="NCBI Taxonomy" id="752553"/>
    <lineage>
        <taxon>Bacteria</taxon>
        <taxon>Pseudomonadati</taxon>
        <taxon>Pseudomonadota</taxon>
        <taxon>Betaproteobacteria</taxon>
        <taxon>Nitrosomonadales</taxon>
        <taxon>Methylophilaceae</taxon>
        <taxon>Methylophilus</taxon>
    </lineage>
</organism>
<dbReference type="PANTHER" id="PTHR39441:SF1">
    <property type="entry name" value="DUF2252 DOMAIN-CONTAINING PROTEIN"/>
    <property type="match status" value="1"/>
</dbReference>
<dbReference type="InterPro" id="IPR018721">
    <property type="entry name" value="DUF2252"/>
</dbReference>
<name>A0ABW3GG22_9PROT</name>
<reference evidence="2" key="1">
    <citation type="journal article" date="2019" name="Int. J. Syst. Evol. Microbiol.">
        <title>The Global Catalogue of Microorganisms (GCM) 10K type strain sequencing project: providing services to taxonomists for standard genome sequencing and annotation.</title>
        <authorList>
            <consortium name="The Broad Institute Genomics Platform"/>
            <consortium name="The Broad Institute Genome Sequencing Center for Infectious Disease"/>
            <person name="Wu L."/>
            <person name="Ma J."/>
        </authorList>
    </citation>
    <scope>NUCLEOTIDE SEQUENCE [LARGE SCALE GENOMIC DNA]</scope>
    <source>
        <strain evidence="2">CCUG 59685</strain>
    </source>
</reference>
<dbReference type="EMBL" id="JBHTJW010000002">
    <property type="protein sequence ID" value="MFD0929002.1"/>
    <property type="molecule type" value="Genomic_DNA"/>
</dbReference>
<keyword evidence="2" id="KW-1185">Reference proteome</keyword>